<dbReference type="Pfam" id="PF08241">
    <property type="entry name" value="Methyltransf_11"/>
    <property type="match status" value="1"/>
</dbReference>
<keyword evidence="3" id="KW-1185">Reference proteome</keyword>
<keyword evidence="2" id="KW-0489">Methyltransferase</keyword>
<evidence type="ECO:0000313" key="2">
    <source>
        <dbReference type="EMBL" id="AXE37780.1"/>
    </source>
</evidence>
<gene>
    <name evidence="2" type="ORF">JS278_00588</name>
</gene>
<feature type="domain" description="Methyltransferase type 11" evidence="1">
    <location>
        <begin position="31"/>
        <end position="112"/>
    </location>
</feature>
<dbReference type="Gene3D" id="3.40.50.150">
    <property type="entry name" value="Vaccinia Virus protein VP39"/>
    <property type="match status" value="1"/>
</dbReference>
<accession>A0A344UR82</accession>
<dbReference type="SUPFAM" id="SSF53335">
    <property type="entry name" value="S-adenosyl-L-methionine-dependent methyltransferases"/>
    <property type="match status" value="1"/>
</dbReference>
<dbReference type="EMBL" id="CP025198">
    <property type="protein sequence ID" value="AXE37780.1"/>
    <property type="molecule type" value="Genomic_DNA"/>
</dbReference>
<dbReference type="EC" id="2.1.1.-" evidence="2"/>
<dbReference type="InterPro" id="IPR013216">
    <property type="entry name" value="Methyltransf_11"/>
</dbReference>
<name>A0A344UR82_9ACTN</name>
<dbReference type="InterPro" id="IPR029063">
    <property type="entry name" value="SAM-dependent_MTases_sf"/>
</dbReference>
<evidence type="ECO:0000259" key="1">
    <source>
        <dbReference type="Pfam" id="PF08241"/>
    </source>
</evidence>
<dbReference type="RefSeq" id="WP_114043895.1">
    <property type="nucleotide sequence ID" value="NZ_CP025198.1"/>
</dbReference>
<sequence>MPSSSSPEFPQQALDWLAGGHAGQGDRVLTLGCAPSFCRMLSRRGVDLFAVHREPKVAAVCHRMEHTTGICALAESLPLDPCTFDAVLIHQAFQHMAPGLVLSEMARVLTPGCCVGVSWMTRDDTVPWVRRLAALLRAVDPGAMSGGYGTEAVESLLSSKYFPTAERTQYRVWVPATRQRLVDMAASLPAVKALPREHRAELLSQVGALHDDSAGPGGLRLPYQLECWRAWVSHDELTASIDVDDSGLTISL</sequence>
<reference evidence="2 3" key="1">
    <citation type="submission" date="2017-12" db="EMBL/GenBank/DDBJ databases">
        <title>The whole genome sequence of the Acidipropionibacterium virtanenii sp. nov. type strain JS278.</title>
        <authorList>
            <person name="Laine P."/>
            <person name="Deptula P."/>
            <person name="Varmanen P."/>
            <person name="Auvinen P."/>
        </authorList>
    </citation>
    <scope>NUCLEOTIDE SEQUENCE [LARGE SCALE GENOMIC DNA]</scope>
    <source>
        <strain evidence="2 3">JS278</strain>
    </source>
</reference>
<evidence type="ECO:0000313" key="3">
    <source>
        <dbReference type="Proteomes" id="UP000251995"/>
    </source>
</evidence>
<dbReference type="OrthoDB" id="9797252at2"/>
<dbReference type="Proteomes" id="UP000251995">
    <property type="component" value="Chromosome"/>
</dbReference>
<keyword evidence="2" id="KW-0808">Transferase</keyword>
<organism evidence="2 3">
    <name type="scientific">Acidipropionibacterium virtanenii</name>
    <dbReference type="NCBI Taxonomy" id="2057246"/>
    <lineage>
        <taxon>Bacteria</taxon>
        <taxon>Bacillati</taxon>
        <taxon>Actinomycetota</taxon>
        <taxon>Actinomycetes</taxon>
        <taxon>Propionibacteriales</taxon>
        <taxon>Propionibacteriaceae</taxon>
        <taxon>Acidipropionibacterium</taxon>
    </lineage>
</organism>
<dbReference type="GO" id="GO:0032259">
    <property type="term" value="P:methylation"/>
    <property type="evidence" value="ECO:0007669"/>
    <property type="project" value="UniProtKB-KW"/>
</dbReference>
<protein>
    <submittedName>
        <fullName evidence="2">Putative methyltransferase</fullName>
        <ecNumber evidence="2">2.1.1.-</ecNumber>
    </submittedName>
</protein>
<proteinExistence type="predicted"/>
<dbReference type="GO" id="GO:0008757">
    <property type="term" value="F:S-adenosylmethionine-dependent methyltransferase activity"/>
    <property type="evidence" value="ECO:0007669"/>
    <property type="project" value="InterPro"/>
</dbReference>
<dbReference type="KEGG" id="acij:JS278_00588"/>
<dbReference type="AlphaFoldDB" id="A0A344UR82"/>